<accession>S5MCR5</accession>
<organism evidence="1 2">
    <name type="scientific">Sinorhizobium phage phiM12</name>
    <dbReference type="NCBI Taxonomy" id="1357423"/>
    <lineage>
        <taxon>Viruses</taxon>
        <taxon>Duplodnaviria</taxon>
        <taxon>Heunggongvirae</taxon>
        <taxon>Uroviricota</taxon>
        <taxon>Caudoviricetes</taxon>
        <taxon>Emdodecavirus</taxon>
        <taxon>Emdodecavirus M12</taxon>
    </lineage>
</organism>
<dbReference type="KEGG" id="vg:24422724"/>
<gene>
    <name evidence="1" type="ORF">SmphiM12_057</name>
</gene>
<keyword evidence="2" id="KW-1185">Reference proteome</keyword>
<evidence type="ECO:0000313" key="2">
    <source>
        <dbReference type="Proteomes" id="UP000015089"/>
    </source>
</evidence>
<dbReference type="Proteomes" id="UP000015089">
    <property type="component" value="Segment"/>
</dbReference>
<reference evidence="1 2" key="1">
    <citation type="journal article" date="2014" name="Virology">
        <title>The genome, proteome and phylogenetic analysis of Sinorhizobium meliloti phage PhiM12, the founder of a new group of T4-superfamily phages.</title>
        <authorList>
            <person name="Brewer T.E."/>
            <person name="Elizabeth Stroupe M."/>
            <person name="Jones K.M."/>
        </authorList>
    </citation>
    <scope>NUCLEOTIDE SEQUENCE [LARGE SCALE GENOMIC DNA]</scope>
</reference>
<reference evidence="1 2" key="2">
    <citation type="journal article" date="2014" name="Virology">
        <title>The structure of Sinorhizobium meliloti phage PhiM12, which has a novel T=19l triangulation number and is the founder of a new group of T4-superfamily phages.</title>
        <authorList>
            <person name="Stroupe M.E."/>
            <person name="Brewer T.E."/>
            <person name="Sousa D.R."/>
            <person name="Jones K.M."/>
        </authorList>
    </citation>
    <scope>NUCLEOTIDE SEQUENCE [LARGE SCALE GENOMIC DNA]</scope>
</reference>
<dbReference type="RefSeq" id="YP_009142968.1">
    <property type="nucleotide sequence ID" value="NC_027204.1"/>
</dbReference>
<evidence type="ECO:0000313" key="1">
    <source>
        <dbReference type="EMBL" id="AGR47689.1"/>
    </source>
</evidence>
<dbReference type="EMBL" id="KF381361">
    <property type="protein sequence ID" value="AGR47689.1"/>
    <property type="molecule type" value="Genomic_DNA"/>
</dbReference>
<proteinExistence type="predicted"/>
<name>S5MCR5_9CAUD</name>
<dbReference type="GeneID" id="24422724"/>
<protein>
    <submittedName>
        <fullName evidence="1">Uncharacterized protein</fullName>
    </submittedName>
</protein>
<sequence>MSLDFILSKCPLVQKFRRYLSLE</sequence>